<dbReference type="CDD" id="cd07207">
    <property type="entry name" value="Pat_ExoU_VipD_like"/>
    <property type="match status" value="1"/>
</dbReference>
<protein>
    <recommendedName>
        <fullName evidence="3">PNPLA domain-containing protein</fullName>
    </recommendedName>
</protein>
<keyword evidence="1 2" id="KW-0443">Lipid metabolism</keyword>
<dbReference type="Proteomes" id="UP001500552">
    <property type="component" value="Unassembled WGS sequence"/>
</dbReference>
<feature type="short sequence motif" description="GXGXXG" evidence="2">
    <location>
        <begin position="34"/>
        <end position="39"/>
    </location>
</feature>
<dbReference type="InterPro" id="IPR002641">
    <property type="entry name" value="PNPLA_dom"/>
</dbReference>
<dbReference type="PROSITE" id="PS51635">
    <property type="entry name" value="PNPLA"/>
    <property type="match status" value="1"/>
</dbReference>
<proteinExistence type="predicted"/>
<feature type="active site" description="Proton acceptor" evidence="2">
    <location>
        <position position="216"/>
    </location>
</feature>
<feature type="domain" description="PNPLA" evidence="3">
    <location>
        <begin position="30"/>
        <end position="229"/>
    </location>
</feature>
<feature type="short sequence motif" description="GXSXG" evidence="2">
    <location>
        <begin position="63"/>
        <end position="67"/>
    </location>
</feature>
<dbReference type="PANTHER" id="PTHR46394">
    <property type="entry name" value="ANNEXIN"/>
    <property type="match status" value="1"/>
</dbReference>
<reference evidence="5" key="1">
    <citation type="journal article" date="2019" name="Int. J. Syst. Evol. Microbiol.">
        <title>The Global Catalogue of Microorganisms (GCM) 10K type strain sequencing project: providing services to taxonomists for standard genome sequencing and annotation.</title>
        <authorList>
            <consortium name="The Broad Institute Genomics Platform"/>
            <consortium name="The Broad Institute Genome Sequencing Center for Infectious Disease"/>
            <person name="Wu L."/>
            <person name="Ma J."/>
        </authorList>
    </citation>
    <scope>NUCLEOTIDE SEQUENCE [LARGE SCALE GENOMIC DNA]</scope>
    <source>
        <strain evidence="5">JCM 17926</strain>
    </source>
</reference>
<feature type="short sequence motif" description="DGA/G" evidence="2">
    <location>
        <begin position="216"/>
        <end position="218"/>
    </location>
</feature>
<dbReference type="EMBL" id="BAABHC010000016">
    <property type="protein sequence ID" value="GAA4437567.1"/>
    <property type="molecule type" value="Genomic_DNA"/>
</dbReference>
<name>A0ABP8LY50_9BACT</name>
<evidence type="ECO:0000259" key="3">
    <source>
        <dbReference type="PROSITE" id="PS51635"/>
    </source>
</evidence>
<dbReference type="InterPro" id="IPR052580">
    <property type="entry name" value="Lipid_Hydrolase"/>
</dbReference>
<dbReference type="Gene3D" id="3.40.1090.10">
    <property type="entry name" value="Cytosolic phospholipase A2 catalytic domain"/>
    <property type="match status" value="1"/>
</dbReference>
<dbReference type="PANTHER" id="PTHR46394:SF1">
    <property type="entry name" value="PNPLA DOMAIN-CONTAINING PROTEIN"/>
    <property type="match status" value="1"/>
</dbReference>
<evidence type="ECO:0000256" key="1">
    <source>
        <dbReference type="ARBA" id="ARBA00023098"/>
    </source>
</evidence>
<evidence type="ECO:0000313" key="5">
    <source>
        <dbReference type="Proteomes" id="UP001500552"/>
    </source>
</evidence>
<gene>
    <name evidence="4" type="ORF">GCM10023188_31910</name>
</gene>
<feature type="active site" description="Nucleophile" evidence="2">
    <location>
        <position position="65"/>
    </location>
</feature>
<dbReference type="InterPro" id="IPR016035">
    <property type="entry name" value="Acyl_Trfase/lysoPLipase"/>
</dbReference>
<keyword evidence="2" id="KW-0442">Lipid degradation</keyword>
<dbReference type="Pfam" id="PF01734">
    <property type="entry name" value="Patatin"/>
    <property type="match status" value="1"/>
</dbReference>
<dbReference type="SUPFAM" id="SSF52151">
    <property type="entry name" value="FabD/lysophospholipase-like"/>
    <property type="match status" value="1"/>
</dbReference>
<organism evidence="4 5">
    <name type="scientific">Pontibacter saemangeumensis</name>
    <dbReference type="NCBI Taxonomy" id="1084525"/>
    <lineage>
        <taxon>Bacteria</taxon>
        <taxon>Pseudomonadati</taxon>
        <taxon>Bacteroidota</taxon>
        <taxon>Cytophagia</taxon>
        <taxon>Cytophagales</taxon>
        <taxon>Hymenobacteraceae</taxon>
        <taxon>Pontibacter</taxon>
    </lineage>
</organism>
<comment type="caution">
    <text evidence="4">The sequence shown here is derived from an EMBL/GenBank/DDBJ whole genome shotgun (WGS) entry which is preliminary data.</text>
</comment>
<evidence type="ECO:0000313" key="4">
    <source>
        <dbReference type="EMBL" id="GAA4437567.1"/>
    </source>
</evidence>
<accession>A0ABP8LY50</accession>
<sequence>MQLMKKMLLFTLFIFCFKVGHCQEVRIRNLIFEGAGVRGLAYAGVMDELEKQGIVQDVEKVGGTSAGAITALMVSLGYTADEMRAIISDTKFQKFNDGRFIFIGGMLRMKHNYGWYRSKRFNIWLEDIIRHKTGNADITFRELKTMGYKDLYVTATCLNKQKLYVFSHETYPDMQVKDAVRASMSVPLYFEAIFIDSTGKVYEKHNRQRDLDIVVDGGILGNFPVTLFDSVATDSLQQTHRVVNRQTLGIRIDSDAQIKNDAASKELVPLEINSLQDYVSAFYILALENLNRSQLQPSDWERTISVSSAEITPRVKRLSKDQKALLVNSGREHTAAYLNAKSLK</sequence>
<keyword evidence="2" id="KW-0378">Hydrolase</keyword>
<evidence type="ECO:0000256" key="2">
    <source>
        <dbReference type="PROSITE-ProRule" id="PRU01161"/>
    </source>
</evidence>
<keyword evidence="5" id="KW-1185">Reference proteome</keyword>